<comment type="caution">
    <text evidence="2">The sequence shown here is derived from an EMBL/GenBank/DDBJ whole genome shotgun (WGS) entry which is preliminary data.</text>
</comment>
<proteinExistence type="predicted"/>
<dbReference type="RefSeq" id="WP_034776373.1">
    <property type="nucleotide sequence ID" value="NZ_JPER01000005.1"/>
</dbReference>
<dbReference type="GO" id="GO:0046521">
    <property type="term" value="P:sphingoid catabolic process"/>
    <property type="evidence" value="ECO:0007669"/>
    <property type="project" value="TreeGrafter"/>
</dbReference>
<name>A0A094IRW5_9GAMM</name>
<feature type="transmembrane region" description="Helical" evidence="1">
    <location>
        <begin position="138"/>
        <end position="157"/>
    </location>
</feature>
<dbReference type="eggNOG" id="COG4539">
    <property type="taxonomic scope" value="Bacteria"/>
</dbReference>
<dbReference type="Pfam" id="PF06127">
    <property type="entry name" value="Mpo1-like"/>
    <property type="match status" value="1"/>
</dbReference>
<feature type="transmembrane region" description="Helical" evidence="1">
    <location>
        <begin position="79"/>
        <end position="99"/>
    </location>
</feature>
<keyword evidence="1" id="KW-0472">Membrane</keyword>
<dbReference type="GO" id="GO:0016020">
    <property type="term" value="C:membrane"/>
    <property type="evidence" value="ECO:0007669"/>
    <property type="project" value="GOC"/>
</dbReference>
<sequence>MKTITEHLASYAAYHRDRRNVATHILGVPMIVIAIEILLSRPLVITSVPGAENLTLWLSPALIISLFASAFYARLDLGIGLVMTVLLLLAVWLGGIVAQLGTAAWLSWGIGLFVVGWIIQFIGHYFEGRKPAFVDDVMGLAVGPLFVVTEVLFLLGLKKQLHQDIESRFQHE</sequence>
<dbReference type="OrthoDB" id="5515308at2"/>
<protein>
    <submittedName>
        <fullName evidence="2">Membrane protein</fullName>
    </submittedName>
</protein>
<organism evidence="2 3">
    <name type="scientific">Pseudidiomarina salinarum</name>
    <dbReference type="NCBI Taxonomy" id="435908"/>
    <lineage>
        <taxon>Bacteria</taxon>
        <taxon>Pseudomonadati</taxon>
        <taxon>Pseudomonadota</taxon>
        <taxon>Gammaproteobacteria</taxon>
        <taxon>Alteromonadales</taxon>
        <taxon>Idiomarinaceae</taxon>
        <taxon>Pseudidiomarina</taxon>
    </lineage>
</organism>
<feature type="transmembrane region" description="Helical" evidence="1">
    <location>
        <begin position="105"/>
        <end position="126"/>
    </location>
</feature>
<evidence type="ECO:0000313" key="3">
    <source>
        <dbReference type="Proteomes" id="UP000054363"/>
    </source>
</evidence>
<dbReference type="Proteomes" id="UP000054363">
    <property type="component" value="Unassembled WGS sequence"/>
</dbReference>
<keyword evidence="1" id="KW-1133">Transmembrane helix</keyword>
<dbReference type="EMBL" id="JPER01000005">
    <property type="protein sequence ID" value="KFZ30425.1"/>
    <property type="molecule type" value="Genomic_DNA"/>
</dbReference>
<feature type="transmembrane region" description="Helical" evidence="1">
    <location>
        <begin position="21"/>
        <end position="39"/>
    </location>
</feature>
<reference evidence="2 3" key="1">
    <citation type="submission" date="2014-06" db="EMBL/GenBank/DDBJ databases">
        <title>The draft genome sequence of Idiomarina salinarum ISL-52.</title>
        <authorList>
            <person name="Du J."/>
            <person name="Shao Z."/>
        </authorList>
    </citation>
    <scope>NUCLEOTIDE SEQUENCE [LARGE SCALE GENOMIC DNA]</scope>
    <source>
        <strain evidence="2 3">ISL-52</strain>
    </source>
</reference>
<dbReference type="PANTHER" id="PTHR28026">
    <property type="entry name" value="DUF962 DOMAIN PROTEIN (AFU_ORTHOLOGUE AFUA_8G05310)"/>
    <property type="match status" value="1"/>
</dbReference>
<dbReference type="InterPro" id="IPR009305">
    <property type="entry name" value="Mpo1-like"/>
</dbReference>
<gene>
    <name evidence="2" type="ORF">IDSA_10205</name>
</gene>
<dbReference type="PANTHER" id="PTHR28026:SF9">
    <property type="entry name" value="2-HYDROXY-PALMITIC ACID DIOXYGENASE MPO1"/>
    <property type="match status" value="1"/>
</dbReference>
<keyword evidence="3" id="KW-1185">Reference proteome</keyword>
<evidence type="ECO:0000313" key="2">
    <source>
        <dbReference type="EMBL" id="KFZ30425.1"/>
    </source>
</evidence>
<accession>A0A094IRW5</accession>
<dbReference type="AlphaFoldDB" id="A0A094IRW5"/>
<dbReference type="STRING" id="435908.IDSA_10205"/>
<feature type="transmembrane region" description="Helical" evidence="1">
    <location>
        <begin position="54"/>
        <end position="72"/>
    </location>
</feature>
<evidence type="ECO:0000256" key="1">
    <source>
        <dbReference type="SAM" id="Phobius"/>
    </source>
</evidence>
<keyword evidence="1" id="KW-0812">Transmembrane</keyword>